<dbReference type="AlphaFoldDB" id="A0A543KPW7"/>
<dbReference type="Gene3D" id="3.40.50.2000">
    <property type="entry name" value="Glycogen Phosphorylase B"/>
    <property type="match status" value="2"/>
</dbReference>
<organism evidence="5 6">
    <name type="scientific">Ornithinimicrobium humiphilum</name>
    <dbReference type="NCBI Taxonomy" id="125288"/>
    <lineage>
        <taxon>Bacteria</taxon>
        <taxon>Bacillati</taxon>
        <taxon>Actinomycetota</taxon>
        <taxon>Actinomycetes</taxon>
        <taxon>Micrococcales</taxon>
        <taxon>Ornithinimicrobiaceae</taxon>
        <taxon>Ornithinimicrobium</taxon>
    </lineage>
</organism>
<accession>A0A543KPW7</accession>
<evidence type="ECO:0000256" key="2">
    <source>
        <dbReference type="ARBA" id="ARBA00022676"/>
    </source>
</evidence>
<dbReference type="InterPro" id="IPR028098">
    <property type="entry name" value="Glyco_trans_4-like_N"/>
</dbReference>
<dbReference type="EMBL" id="VFPU01000001">
    <property type="protein sequence ID" value="TQM97108.1"/>
    <property type="molecule type" value="Genomic_DNA"/>
</dbReference>
<gene>
    <name evidence="5" type="ORF">FB476_2009</name>
</gene>
<evidence type="ECO:0000313" key="5">
    <source>
        <dbReference type="EMBL" id="TQM97108.1"/>
    </source>
</evidence>
<protein>
    <recommendedName>
        <fullName evidence="1">D-inositol 3-phosphate glycosyltransferase</fullName>
    </recommendedName>
</protein>
<dbReference type="PANTHER" id="PTHR45947:SF3">
    <property type="entry name" value="SULFOQUINOVOSYL TRANSFERASE SQD2"/>
    <property type="match status" value="1"/>
</dbReference>
<keyword evidence="3 5" id="KW-0808">Transferase</keyword>
<feature type="domain" description="Glycosyltransferase subfamily 4-like N-terminal" evidence="4">
    <location>
        <begin position="15"/>
        <end position="175"/>
    </location>
</feature>
<dbReference type="Pfam" id="PF13692">
    <property type="entry name" value="Glyco_trans_1_4"/>
    <property type="match status" value="1"/>
</dbReference>
<dbReference type="RefSeq" id="WP_141818627.1">
    <property type="nucleotide sequence ID" value="NZ_BAAAIL010000002.1"/>
</dbReference>
<evidence type="ECO:0000313" key="6">
    <source>
        <dbReference type="Proteomes" id="UP000315133"/>
    </source>
</evidence>
<dbReference type="GO" id="GO:0016757">
    <property type="term" value="F:glycosyltransferase activity"/>
    <property type="evidence" value="ECO:0007669"/>
    <property type="project" value="UniProtKB-KW"/>
</dbReference>
<dbReference type="GO" id="GO:1901137">
    <property type="term" value="P:carbohydrate derivative biosynthetic process"/>
    <property type="evidence" value="ECO:0007669"/>
    <property type="project" value="UniProtKB-ARBA"/>
</dbReference>
<name>A0A543KPW7_9MICO</name>
<dbReference type="SUPFAM" id="SSF53756">
    <property type="entry name" value="UDP-Glycosyltransferase/glycogen phosphorylase"/>
    <property type="match status" value="1"/>
</dbReference>
<reference evidence="5 6" key="1">
    <citation type="submission" date="2019-06" db="EMBL/GenBank/DDBJ databases">
        <title>Sequencing the genomes of 1000 actinobacteria strains.</title>
        <authorList>
            <person name="Klenk H.-P."/>
        </authorList>
    </citation>
    <scope>NUCLEOTIDE SEQUENCE [LARGE SCALE GENOMIC DNA]</scope>
    <source>
        <strain evidence="5 6">DSM 12362</strain>
    </source>
</reference>
<keyword evidence="6" id="KW-1185">Reference proteome</keyword>
<keyword evidence="2 5" id="KW-0328">Glycosyltransferase</keyword>
<evidence type="ECO:0000256" key="3">
    <source>
        <dbReference type="ARBA" id="ARBA00022679"/>
    </source>
</evidence>
<dbReference type="PANTHER" id="PTHR45947">
    <property type="entry name" value="SULFOQUINOVOSYL TRANSFERASE SQD2"/>
    <property type="match status" value="1"/>
</dbReference>
<dbReference type="InterPro" id="IPR050194">
    <property type="entry name" value="Glycosyltransferase_grp1"/>
</dbReference>
<evidence type="ECO:0000256" key="1">
    <source>
        <dbReference type="ARBA" id="ARBA00021292"/>
    </source>
</evidence>
<sequence length="373" mass="40704">MHILRVANFVSPTSGGIKTALRAWGEHYQALGHRATLIIPGPGPEISEESQGTVFRVPATPVPGTGYSLMWDRRGLSRLMDAIGPDVIEVSDRSTTRWMGRWARRRGIASMMISHEHMTGILVRRTPVPDAPAAWMADVINRRSAHDYDVIVCPSRFAAEEFHRNGIDARVVPLGVDLETFHPPGDPAGYVPPAPGEPVHLVHCGRLSPEKRPALSIETVRELVRRGMDVSMTVFGHGPMRDQLLERANDLPVVFHSYITDRAELAAKMGAADVAISPGPLETFGLAALEVMACGVPAVCPDEGALQEVVGDGGYVAPSTPSAFADGVEALLARPRAHEIARRQAERFNWRASAENMLAIHEEILDRVRSARR</sequence>
<proteinExistence type="predicted"/>
<comment type="caution">
    <text evidence="5">The sequence shown here is derived from an EMBL/GenBank/DDBJ whole genome shotgun (WGS) entry which is preliminary data.</text>
</comment>
<dbReference type="OrthoDB" id="5242526at2"/>
<evidence type="ECO:0000259" key="4">
    <source>
        <dbReference type="Pfam" id="PF13579"/>
    </source>
</evidence>
<dbReference type="Proteomes" id="UP000315133">
    <property type="component" value="Unassembled WGS sequence"/>
</dbReference>
<dbReference type="Pfam" id="PF13579">
    <property type="entry name" value="Glyco_trans_4_4"/>
    <property type="match status" value="1"/>
</dbReference>